<accession>A0A9W6WC70</accession>
<evidence type="ECO:0000313" key="1">
    <source>
        <dbReference type="EMBL" id="GLZ79460.1"/>
    </source>
</evidence>
<proteinExistence type="predicted"/>
<gene>
    <name evidence="1" type="ORF">Afil01_42670</name>
</gene>
<sequence length="77" mass="8850">MDRVTRLYLSSYHGSGHIPQRRIGVLYLFGFPLPWLVLICRTCSHSHPCPTIVRARMAAGEPRTWMTSAVPRQRTRS</sequence>
<dbReference type="Proteomes" id="UP001165079">
    <property type="component" value="Unassembled WGS sequence"/>
</dbReference>
<dbReference type="EMBL" id="BSTX01000003">
    <property type="protein sequence ID" value="GLZ79460.1"/>
    <property type="molecule type" value="Genomic_DNA"/>
</dbReference>
<name>A0A9W6WC70_9ACTN</name>
<keyword evidence="2" id="KW-1185">Reference proteome</keyword>
<comment type="caution">
    <text evidence="1">The sequence shown here is derived from an EMBL/GenBank/DDBJ whole genome shotgun (WGS) entry which is preliminary data.</text>
</comment>
<protein>
    <submittedName>
        <fullName evidence="1">Uncharacterized protein</fullName>
    </submittedName>
</protein>
<dbReference type="AlphaFoldDB" id="A0A9W6WC70"/>
<evidence type="ECO:0000313" key="2">
    <source>
        <dbReference type="Proteomes" id="UP001165079"/>
    </source>
</evidence>
<organism evidence="1 2">
    <name type="scientific">Actinorhabdospora filicis</name>
    <dbReference type="NCBI Taxonomy" id="1785913"/>
    <lineage>
        <taxon>Bacteria</taxon>
        <taxon>Bacillati</taxon>
        <taxon>Actinomycetota</taxon>
        <taxon>Actinomycetes</taxon>
        <taxon>Micromonosporales</taxon>
        <taxon>Micromonosporaceae</taxon>
        <taxon>Actinorhabdospora</taxon>
    </lineage>
</organism>
<reference evidence="1" key="1">
    <citation type="submission" date="2023-03" db="EMBL/GenBank/DDBJ databases">
        <title>Actinorhabdospora filicis NBRC 111898.</title>
        <authorList>
            <person name="Ichikawa N."/>
            <person name="Sato H."/>
            <person name="Tonouchi N."/>
        </authorList>
    </citation>
    <scope>NUCLEOTIDE SEQUENCE</scope>
    <source>
        <strain evidence="1">NBRC 111898</strain>
    </source>
</reference>